<protein>
    <submittedName>
        <fullName evidence="1">Glutathione S-transferase</fullName>
    </submittedName>
</protein>
<gene>
    <name evidence="1" type="ORF">MW7_006415</name>
</gene>
<comment type="caution">
    <text evidence="1">The sequence shown here is derived from an EMBL/GenBank/DDBJ whole genome shotgun (WGS) entry which is preliminary data.</text>
</comment>
<organism evidence="1 2">
    <name type="scientific">Imbroritus primus</name>
    <dbReference type="NCBI Taxonomy" id="3058603"/>
    <lineage>
        <taxon>Bacteria</taxon>
        <taxon>Pseudomonadati</taxon>
        <taxon>Pseudomonadota</taxon>
        <taxon>Betaproteobacteria</taxon>
        <taxon>Burkholderiales</taxon>
        <taxon>Burkholderiaceae</taxon>
        <taxon>Imbroritus</taxon>
    </lineage>
</organism>
<evidence type="ECO:0000313" key="1">
    <source>
        <dbReference type="EMBL" id="TMS58370.1"/>
    </source>
</evidence>
<dbReference type="Proteomes" id="UP000004277">
    <property type="component" value="Unassembled WGS sequence"/>
</dbReference>
<keyword evidence="2" id="KW-1185">Reference proteome</keyword>
<proteinExistence type="predicted"/>
<accession>A0ACD3SQ40</accession>
<name>A0ACD3SQ40_9BURK</name>
<reference evidence="1" key="1">
    <citation type="submission" date="2019-05" db="EMBL/GenBank/DDBJ databases">
        <title>Revised genome assembly of Burkholderiaceae (previously Ralstonia) sp. PBA.</title>
        <authorList>
            <person name="Gan H.M."/>
        </authorList>
    </citation>
    <scope>NUCLEOTIDE SEQUENCE</scope>
    <source>
        <strain evidence="1">PBA</strain>
    </source>
</reference>
<sequence>MKLFYAPTSPFVRKVMISAHELGLVDRIELVPAAVSPINRNADVVAQNPLGKIPALVTDDGVALYDSRVICQYLNSVASGQVIPPEGPARWTALRDEALGDGLMDAAVLIRYETFVRPEPLRWQEWIDGKFEAARSAVRGIEAQAQALEGRNDIGVISIACALGYLDFRNPEFDWAALAPRTAKWFAGYKAHPSFQATMPK</sequence>
<dbReference type="EMBL" id="AKCV02000015">
    <property type="protein sequence ID" value="TMS58370.1"/>
    <property type="molecule type" value="Genomic_DNA"/>
</dbReference>
<evidence type="ECO:0000313" key="2">
    <source>
        <dbReference type="Proteomes" id="UP000004277"/>
    </source>
</evidence>